<keyword evidence="2" id="KW-0808">Transferase</keyword>
<dbReference type="RefSeq" id="XP_001750681.1">
    <property type="nucleotide sequence ID" value="XM_001750629.1"/>
</dbReference>
<gene>
    <name evidence="7" type="ORF">MONBRDRAFT_12777</name>
</gene>
<dbReference type="PROSITE" id="PS00108">
    <property type="entry name" value="PROTEIN_KINASE_ST"/>
    <property type="match status" value="1"/>
</dbReference>
<dbReference type="PROSITE" id="PS50011">
    <property type="entry name" value="PROTEIN_KINASE_DOM"/>
    <property type="match status" value="1"/>
</dbReference>
<dbReference type="Proteomes" id="UP000001357">
    <property type="component" value="Unassembled WGS sequence"/>
</dbReference>
<evidence type="ECO:0000259" key="6">
    <source>
        <dbReference type="PROSITE" id="PS50011"/>
    </source>
</evidence>
<dbReference type="InParanoid" id="A9VDA3"/>
<keyword evidence="3" id="KW-0547">Nucleotide-binding</keyword>
<protein>
    <recommendedName>
        <fullName evidence="1">non-specific serine/threonine protein kinase</fullName>
        <ecNumber evidence="1">2.7.11.1</ecNumber>
    </recommendedName>
</protein>
<dbReference type="GeneID" id="5895936"/>
<organism evidence="7 8">
    <name type="scientific">Monosiga brevicollis</name>
    <name type="common">Choanoflagellate</name>
    <dbReference type="NCBI Taxonomy" id="81824"/>
    <lineage>
        <taxon>Eukaryota</taxon>
        <taxon>Choanoflagellata</taxon>
        <taxon>Craspedida</taxon>
        <taxon>Salpingoecidae</taxon>
        <taxon>Monosiga</taxon>
    </lineage>
</organism>
<feature type="domain" description="Protein kinase" evidence="6">
    <location>
        <begin position="1"/>
        <end position="241"/>
    </location>
</feature>
<accession>A9VDA3</accession>
<keyword evidence="5" id="KW-0067">ATP-binding</keyword>
<dbReference type="SMART" id="SM00220">
    <property type="entry name" value="S_TKc"/>
    <property type="match status" value="1"/>
</dbReference>
<dbReference type="GO" id="GO:0004674">
    <property type="term" value="F:protein serine/threonine kinase activity"/>
    <property type="evidence" value="ECO:0007669"/>
    <property type="project" value="UniProtKB-EC"/>
</dbReference>
<evidence type="ECO:0000256" key="1">
    <source>
        <dbReference type="ARBA" id="ARBA00012513"/>
    </source>
</evidence>
<evidence type="ECO:0000256" key="4">
    <source>
        <dbReference type="ARBA" id="ARBA00022777"/>
    </source>
</evidence>
<evidence type="ECO:0000313" key="7">
    <source>
        <dbReference type="EMBL" id="EDQ84494.1"/>
    </source>
</evidence>
<evidence type="ECO:0000256" key="2">
    <source>
        <dbReference type="ARBA" id="ARBA00022679"/>
    </source>
</evidence>
<dbReference type="EMBL" id="CH991586">
    <property type="protein sequence ID" value="EDQ84494.1"/>
    <property type="molecule type" value="Genomic_DNA"/>
</dbReference>
<dbReference type="Gene3D" id="3.30.200.20">
    <property type="entry name" value="Phosphorylase Kinase, domain 1"/>
    <property type="match status" value="1"/>
</dbReference>
<dbReference type="GO" id="GO:0005524">
    <property type="term" value="F:ATP binding"/>
    <property type="evidence" value="ECO:0007669"/>
    <property type="project" value="UniProtKB-KW"/>
</dbReference>
<dbReference type="InterPro" id="IPR000719">
    <property type="entry name" value="Prot_kinase_dom"/>
</dbReference>
<evidence type="ECO:0000313" key="8">
    <source>
        <dbReference type="Proteomes" id="UP000001357"/>
    </source>
</evidence>
<proteinExistence type="predicted"/>
<dbReference type="InterPro" id="IPR008271">
    <property type="entry name" value="Ser/Thr_kinase_AS"/>
</dbReference>
<dbReference type="PANTHER" id="PTHR43671:SF13">
    <property type="entry name" value="SERINE_THREONINE-PROTEIN KINASE NEK2"/>
    <property type="match status" value="1"/>
</dbReference>
<evidence type="ECO:0000256" key="3">
    <source>
        <dbReference type="ARBA" id="ARBA00022741"/>
    </source>
</evidence>
<dbReference type="Gene3D" id="1.10.510.10">
    <property type="entry name" value="Transferase(Phosphotransferase) domain 1"/>
    <property type="match status" value="2"/>
</dbReference>
<dbReference type="InterPro" id="IPR050660">
    <property type="entry name" value="NEK_Ser/Thr_kinase"/>
</dbReference>
<dbReference type="STRING" id="81824.A9VDA3"/>
<dbReference type="KEGG" id="mbr:MONBRDRAFT_12777"/>
<evidence type="ECO:0000256" key="5">
    <source>
        <dbReference type="ARBA" id="ARBA00022840"/>
    </source>
</evidence>
<dbReference type="EC" id="2.7.11.1" evidence="1"/>
<dbReference type="SUPFAM" id="SSF56112">
    <property type="entry name" value="Protein kinase-like (PK-like)"/>
    <property type="match status" value="1"/>
</dbReference>
<keyword evidence="4" id="KW-0418">Kinase</keyword>
<keyword evidence="8" id="KW-1185">Reference proteome</keyword>
<dbReference type="InterPro" id="IPR011009">
    <property type="entry name" value="Kinase-like_dom_sf"/>
</dbReference>
<dbReference type="Pfam" id="PF00069">
    <property type="entry name" value="Pkinase"/>
    <property type="match status" value="2"/>
</dbReference>
<dbReference type="eggNOG" id="KOG0589">
    <property type="taxonomic scope" value="Eukaryota"/>
</dbReference>
<reference evidence="7 8" key="1">
    <citation type="journal article" date="2008" name="Nature">
        <title>The genome of the choanoflagellate Monosiga brevicollis and the origin of metazoans.</title>
        <authorList>
            <consortium name="JGI Sequencing"/>
            <person name="King N."/>
            <person name="Westbrook M.J."/>
            <person name="Young S.L."/>
            <person name="Kuo A."/>
            <person name="Abedin M."/>
            <person name="Chapman J."/>
            <person name="Fairclough S."/>
            <person name="Hellsten U."/>
            <person name="Isogai Y."/>
            <person name="Letunic I."/>
            <person name="Marr M."/>
            <person name="Pincus D."/>
            <person name="Putnam N."/>
            <person name="Rokas A."/>
            <person name="Wright K.J."/>
            <person name="Zuzow R."/>
            <person name="Dirks W."/>
            <person name="Good M."/>
            <person name="Goodstein D."/>
            <person name="Lemons D."/>
            <person name="Li W."/>
            <person name="Lyons J.B."/>
            <person name="Morris A."/>
            <person name="Nichols S."/>
            <person name="Richter D.J."/>
            <person name="Salamov A."/>
            <person name="Bork P."/>
            <person name="Lim W.A."/>
            <person name="Manning G."/>
            <person name="Miller W.T."/>
            <person name="McGinnis W."/>
            <person name="Shapiro H."/>
            <person name="Tjian R."/>
            <person name="Grigoriev I.V."/>
            <person name="Rokhsar D."/>
        </authorList>
    </citation>
    <scope>NUCLEOTIDE SEQUENCE [LARGE SCALE GENOMIC DNA]</scope>
    <source>
        <strain evidence="8">MX1 / ATCC 50154</strain>
    </source>
</reference>
<dbReference type="PANTHER" id="PTHR43671">
    <property type="entry name" value="SERINE/THREONINE-PROTEIN KINASE NEK"/>
    <property type="match status" value="1"/>
</dbReference>
<sequence>MDEASALAVLDHPNVIMVYDTFEDDSRFLIEMEYADGMRQTHTPWQRTPALCQPAGPLSPRLDRSRQTPHLDRCGSPGGTLRDLVMLHRRPNWLPAKDVRWLAYQLLQGIAHIHQRGIVHRDIKTENVFVTSQKILKCLAHLESFDINNVDPASALMPGEQYDSKCDIFSAGCVVHELCTLQRTFEASNICAVMNKMIEGEPEPLDPTAYSSDLQKMVLCMLSVLPADRPTAAELLQHSVFDVERGQWADKVISRRQN</sequence>
<name>A9VDA3_MONBE</name>
<dbReference type="AlphaFoldDB" id="A9VDA3"/>